<dbReference type="InterPro" id="IPR004029">
    <property type="entry name" value="UreE_N"/>
</dbReference>
<feature type="domain" description="UreE urease accessory N-terminal" evidence="5">
    <location>
        <begin position="7"/>
        <end position="70"/>
    </location>
</feature>
<dbReference type="Gene3D" id="3.30.70.790">
    <property type="entry name" value="UreE, C-terminal domain"/>
    <property type="match status" value="1"/>
</dbReference>
<dbReference type="Pfam" id="PF05194">
    <property type="entry name" value="UreE_C"/>
    <property type="match status" value="1"/>
</dbReference>
<reference evidence="6 7" key="1">
    <citation type="submission" date="2020-03" db="EMBL/GenBank/DDBJ databases">
        <title>Complete Genome Sequence of Halomonas meridiana strain Eplume2, isolated from hydrothermal-plume in the north east Pacific Ocean.</title>
        <authorList>
            <person name="Kurihara Y."/>
            <person name="Kawai S."/>
            <person name="Sakai A."/>
            <person name="Galipon J."/>
            <person name="Arakawa K."/>
        </authorList>
    </citation>
    <scope>NUCLEOTIDE SEQUENCE [LARGE SCALE GENOMIC DNA]</scope>
    <source>
        <strain evidence="6 7">Eplume2</strain>
    </source>
</reference>
<sequence>MLLVHNILGRYDDKDFIGRIRDKVWITASDAGRRRLRTVSGAGEEIGIDFSSPNWLFDGAVIHDNGTRVLVVARQPELVMVIASSTITPEQAFQIGHALGNRHTPAEFHKDEILVPVTDTHHLTARPIHALGFHNIAVRFEQRAFAVSAPPSGTAAREHKFHSHLHA</sequence>
<evidence type="ECO:0000313" key="6">
    <source>
        <dbReference type="EMBL" id="BCB73021.1"/>
    </source>
</evidence>
<dbReference type="InterPro" id="IPR036118">
    <property type="entry name" value="UreE_N_sf"/>
</dbReference>
<dbReference type="GO" id="GO:0016151">
    <property type="term" value="F:nickel cation binding"/>
    <property type="evidence" value="ECO:0007669"/>
    <property type="project" value="InterPro"/>
</dbReference>
<dbReference type="GO" id="GO:0005737">
    <property type="term" value="C:cytoplasm"/>
    <property type="evidence" value="ECO:0007669"/>
    <property type="project" value="UniProtKB-SubCell"/>
</dbReference>
<comment type="subcellular location">
    <subcellularLocation>
        <location evidence="1">Cytoplasm</location>
    </subcellularLocation>
</comment>
<dbReference type="GO" id="GO:0065003">
    <property type="term" value="P:protein-containing complex assembly"/>
    <property type="evidence" value="ECO:0007669"/>
    <property type="project" value="InterPro"/>
</dbReference>
<dbReference type="InterPro" id="IPR012406">
    <property type="entry name" value="UreE"/>
</dbReference>
<name>A0A6F8XF47_9GAMM</name>
<evidence type="ECO:0000259" key="5">
    <source>
        <dbReference type="SMART" id="SM00988"/>
    </source>
</evidence>
<dbReference type="GO" id="GO:0019627">
    <property type="term" value="P:urea metabolic process"/>
    <property type="evidence" value="ECO:0007669"/>
    <property type="project" value="InterPro"/>
</dbReference>
<dbReference type="SMART" id="SM00988">
    <property type="entry name" value="UreE_N"/>
    <property type="match status" value="1"/>
</dbReference>
<accession>A0A6F8XF47</accession>
<dbReference type="RefSeq" id="WP_172515504.1">
    <property type="nucleotide sequence ID" value="NZ_AP022869.1"/>
</dbReference>
<dbReference type="InterPro" id="IPR007864">
    <property type="entry name" value="UreE_C_dom"/>
</dbReference>
<evidence type="ECO:0000256" key="4">
    <source>
        <dbReference type="ARBA" id="ARBA00023186"/>
    </source>
</evidence>
<keyword evidence="2" id="KW-0963">Cytoplasm</keyword>
<evidence type="ECO:0000256" key="3">
    <source>
        <dbReference type="ARBA" id="ARBA00022596"/>
    </source>
</evidence>
<evidence type="ECO:0000256" key="1">
    <source>
        <dbReference type="ARBA" id="ARBA00004496"/>
    </source>
</evidence>
<protein>
    <recommendedName>
        <fullName evidence="5">UreE urease accessory N-terminal domain-containing protein</fullName>
    </recommendedName>
</protein>
<evidence type="ECO:0000256" key="2">
    <source>
        <dbReference type="ARBA" id="ARBA00022490"/>
    </source>
</evidence>
<dbReference type="AlphaFoldDB" id="A0A6F8XF47"/>
<dbReference type="Proteomes" id="UP000501053">
    <property type="component" value="Chromosome"/>
</dbReference>
<organism evidence="6 7">
    <name type="scientific">Vreelandella aquamarina</name>
    <dbReference type="NCBI Taxonomy" id="77097"/>
    <lineage>
        <taxon>Bacteria</taxon>
        <taxon>Pseudomonadati</taxon>
        <taxon>Pseudomonadota</taxon>
        <taxon>Gammaproteobacteria</taxon>
        <taxon>Oceanospirillales</taxon>
        <taxon>Halomonadaceae</taxon>
        <taxon>Vreelandella</taxon>
    </lineage>
</organism>
<gene>
    <name evidence="6" type="ORF">HMEPL2_33720</name>
</gene>
<dbReference type="SUPFAM" id="SSF69287">
    <property type="entry name" value="Urease metallochaperone UreE, N-terminal domain"/>
    <property type="match status" value="1"/>
</dbReference>
<dbReference type="EMBL" id="AP022869">
    <property type="protein sequence ID" value="BCB73021.1"/>
    <property type="molecule type" value="Genomic_DNA"/>
</dbReference>
<keyword evidence="7" id="KW-1185">Reference proteome</keyword>
<dbReference type="Gene3D" id="2.60.260.20">
    <property type="entry name" value="Urease metallochaperone UreE, N-terminal domain"/>
    <property type="match status" value="1"/>
</dbReference>
<dbReference type="GO" id="GO:0006457">
    <property type="term" value="P:protein folding"/>
    <property type="evidence" value="ECO:0007669"/>
    <property type="project" value="InterPro"/>
</dbReference>
<proteinExistence type="predicted"/>
<keyword evidence="4" id="KW-0143">Chaperone</keyword>
<evidence type="ECO:0000313" key="7">
    <source>
        <dbReference type="Proteomes" id="UP000501053"/>
    </source>
</evidence>
<dbReference type="PIRSF" id="PIRSF036402">
    <property type="entry name" value="Ureas_acces_UreE"/>
    <property type="match status" value="1"/>
</dbReference>
<keyword evidence="3" id="KW-0533">Nickel</keyword>
<dbReference type="SUPFAM" id="SSF69737">
    <property type="entry name" value="Urease metallochaperone UreE, C-terminal domain"/>
    <property type="match status" value="1"/>
</dbReference>